<dbReference type="InterPro" id="IPR024678">
    <property type="entry name" value="Kinase_OSR1/WNK_CCT"/>
</dbReference>
<dbReference type="Proteomes" id="UP000613740">
    <property type="component" value="Unassembled WGS sequence"/>
</dbReference>
<dbReference type="Gene3D" id="3.10.20.90">
    <property type="entry name" value="Phosphatidylinositol 3-kinase Catalytic Subunit, Chain A, domain 1"/>
    <property type="match status" value="1"/>
</dbReference>
<feature type="region of interest" description="Disordered" evidence="9">
    <location>
        <begin position="651"/>
        <end position="744"/>
    </location>
</feature>
<dbReference type="FunFam" id="3.30.200.20:FF:000075">
    <property type="entry name" value="Probable serine/threonine-protein kinase WNK1"/>
    <property type="match status" value="1"/>
</dbReference>
<dbReference type="PANTHER" id="PTHR13902">
    <property type="entry name" value="SERINE/THREONINE-PROTEIN KINASE WNK WITH NO LYSINE -RELATED"/>
    <property type="match status" value="1"/>
</dbReference>
<accession>A0A835WJE0</accession>
<keyword evidence="4" id="KW-0547">Nucleotide-binding</keyword>
<feature type="region of interest" description="Disordered" evidence="9">
    <location>
        <begin position="424"/>
        <end position="444"/>
    </location>
</feature>
<dbReference type="InterPro" id="IPR000719">
    <property type="entry name" value="Prot_kinase_dom"/>
</dbReference>
<dbReference type="SMART" id="SM00220">
    <property type="entry name" value="S_TKc"/>
    <property type="match status" value="1"/>
</dbReference>
<organism evidence="11 12">
    <name type="scientific">Chlamydomonas schloesseri</name>
    <dbReference type="NCBI Taxonomy" id="2026947"/>
    <lineage>
        <taxon>Eukaryota</taxon>
        <taxon>Viridiplantae</taxon>
        <taxon>Chlorophyta</taxon>
        <taxon>core chlorophytes</taxon>
        <taxon>Chlorophyceae</taxon>
        <taxon>CS clade</taxon>
        <taxon>Chlamydomonadales</taxon>
        <taxon>Chlamydomonadaceae</taxon>
        <taxon>Chlamydomonas</taxon>
    </lineage>
</organism>
<feature type="domain" description="Protein kinase" evidence="10">
    <location>
        <begin position="23"/>
        <end position="282"/>
    </location>
</feature>
<keyword evidence="3" id="KW-0808">Transferase</keyword>
<evidence type="ECO:0000256" key="6">
    <source>
        <dbReference type="ARBA" id="ARBA00022840"/>
    </source>
</evidence>
<comment type="caution">
    <text evidence="11">The sequence shown here is derived from an EMBL/GenBank/DDBJ whole genome shotgun (WGS) entry which is preliminary data.</text>
</comment>
<evidence type="ECO:0000256" key="8">
    <source>
        <dbReference type="ARBA" id="ARBA00048679"/>
    </source>
</evidence>
<dbReference type="EC" id="2.7.11.1" evidence="1"/>
<evidence type="ECO:0000256" key="1">
    <source>
        <dbReference type="ARBA" id="ARBA00012513"/>
    </source>
</evidence>
<proteinExistence type="predicted"/>
<gene>
    <name evidence="11" type="ORF">HYH02_006402</name>
</gene>
<feature type="compositionally biased region" description="Low complexity" evidence="9">
    <location>
        <begin position="651"/>
        <end position="667"/>
    </location>
</feature>
<dbReference type="CDD" id="cd13983">
    <property type="entry name" value="STKc_WNK"/>
    <property type="match status" value="1"/>
</dbReference>
<dbReference type="AlphaFoldDB" id="A0A835WJE0"/>
<evidence type="ECO:0000313" key="12">
    <source>
        <dbReference type="Proteomes" id="UP000613740"/>
    </source>
</evidence>
<sequence>MADSGDGALQPVEIYSTGTTTYSRYDVVLGRGAFKTVFRAFDEEEGIEVAWNQIKVNDLASSPAERERLWAEIRVLKQLKHKNIMTFFDSWLDNKNNTVNFITELFTSGTLRQYRKKHKHIDEQVLKRWAWQILQGLVYLHGHNPPIIHRDLKCDNIFVNGTSGVIKIGDLGLVTLCRGFTAPQSVLGTPEFMAPELYEEKYDEKVDVYSFGMCLLELATMEYPYSECKNAAQIYKKVTQGIHPGGLAKVEGQNLREFIQVCIQHDPNQRPEARQLLKHPFFESIRAQLSCGGTDRVPVDRPVGVADEATPQGTVTPEVGSDEEQPARPATAAGSSPAAAAGSTTGAAGNGSMARAGSFVEGGEGEAPMRAPSPGLPMARAPSPGRPGGGPMQAPSPVPQGMPADAASAAAAAAMAGQHHLIPTPEYLPHGVPLPESASQQDLRSPHLQELPLSALHVSSVANLQAAGSGGGSSMAPQGSVASAYSGGGGGQGGDGLQGELSTSALAAAEGDAGGHGDGDADELDNMVWPREINLHCKQVEESKLSFQLRFTEPAGHCKTIEFQFDMAEDTAECIANEMMEDLSLSAAEAQDIAAKIREEISRNGGLRSPDGSSSVAAAAASALSPEAMPALPAAAPPPLPPLPPSYAAGVSVAPAASSPPLLGSASGRMSDPNGRPPLPSQPLTLSQPGAQLQPAAPPEVRRSSTTGLTNGPTSRSTGTGVTNKSGYHTPAGEEGGSVGGSSLKGVSIHELIAAMRAAQDEVAAEAAAAAQSQPGLPRQASLPFTHPNGTH</sequence>
<feature type="compositionally biased region" description="Polar residues" evidence="9">
    <location>
        <begin position="704"/>
        <end position="727"/>
    </location>
</feature>
<name>A0A835WJE0_9CHLO</name>
<dbReference type="FunFam" id="1.10.510.10:FF:001565">
    <property type="entry name" value="WNK protein kinase"/>
    <property type="match status" value="1"/>
</dbReference>
<keyword evidence="5" id="KW-0418">Kinase</keyword>
<keyword evidence="6" id="KW-0067">ATP-binding</keyword>
<dbReference type="InterPro" id="IPR050588">
    <property type="entry name" value="WNK_Ser-Thr_kinase"/>
</dbReference>
<protein>
    <recommendedName>
        <fullName evidence="1">non-specific serine/threonine protein kinase</fullName>
        <ecNumber evidence="1">2.7.11.1</ecNumber>
    </recommendedName>
</protein>
<dbReference type="Gene3D" id="3.30.200.20">
    <property type="entry name" value="Phosphorylase Kinase, domain 1"/>
    <property type="match status" value="1"/>
</dbReference>
<keyword evidence="2" id="KW-0723">Serine/threonine-protein kinase</keyword>
<dbReference type="OrthoDB" id="4062651at2759"/>
<evidence type="ECO:0000256" key="7">
    <source>
        <dbReference type="ARBA" id="ARBA00047899"/>
    </source>
</evidence>
<evidence type="ECO:0000256" key="9">
    <source>
        <dbReference type="SAM" id="MobiDB-lite"/>
    </source>
</evidence>
<evidence type="ECO:0000256" key="4">
    <source>
        <dbReference type="ARBA" id="ARBA00022741"/>
    </source>
</evidence>
<dbReference type="Pfam" id="PF00069">
    <property type="entry name" value="Pkinase"/>
    <property type="match status" value="1"/>
</dbReference>
<dbReference type="InterPro" id="IPR008271">
    <property type="entry name" value="Ser/Thr_kinase_AS"/>
</dbReference>
<evidence type="ECO:0000256" key="2">
    <source>
        <dbReference type="ARBA" id="ARBA00022527"/>
    </source>
</evidence>
<feature type="region of interest" description="Disordered" evidence="9">
    <location>
        <begin position="765"/>
        <end position="792"/>
    </location>
</feature>
<evidence type="ECO:0000256" key="3">
    <source>
        <dbReference type="ARBA" id="ARBA00022679"/>
    </source>
</evidence>
<evidence type="ECO:0000313" key="11">
    <source>
        <dbReference type="EMBL" id="KAG2448511.1"/>
    </source>
</evidence>
<feature type="region of interest" description="Disordered" evidence="9">
    <location>
        <begin position="293"/>
        <end position="411"/>
    </location>
</feature>
<evidence type="ECO:0000259" key="10">
    <source>
        <dbReference type="PROSITE" id="PS50011"/>
    </source>
</evidence>
<feature type="compositionally biased region" description="Low complexity" evidence="9">
    <location>
        <begin position="327"/>
        <end position="347"/>
    </location>
</feature>
<feature type="compositionally biased region" description="Low complexity" evidence="9">
    <location>
        <begin position="682"/>
        <end position="695"/>
    </location>
</feature>
<comment type="catalytic activity">
    <reaction evidence="8">
        <text>L-seryl-[protein] + ATP = O-phospho-L-seryl-[protein] + ADP + H(+)</text>
        <dbReference type="Rhea" id="RHEA:17989"/>
        <dbReference type="Rhea" id="RHEA-COMP:9863"/>
        <dbReference type="Rhea" id="RHEA-COMP:11604"/>
        <dbReference type="ChEBI" id="CHEBI:15378"/>
        <dbReference type="ChEBI" id="CHEBI:29999"/>
        <dbReference type="ChEBI" id="CHEBI:30616"/>
        <dbReference type="ChEBI" id="CHEBI:83421"/>
        <dbReference type="ChEBI" id="CHEBI:456216"/>
        <dbReference type="EC" id="2.7.11.1"/>
    </reaction>
</comment>
<dbReference type="PROSITE" id="PS00108">
    <property type="entry name" value="PROTEIN_KINASE_ST"/>
    <property type="match status" value="1"/>
</dbReference>
<dbReference type="PROSITE" id="PS50011">
    <property type="entry name" value="PROTEIN_KINASE_DOM"/>
    <property type="match status" value="1"/>
</dbReference>
<dbReference type="SUPFAM" id="SSF56112">
    <property type="entry name" value="Protein kinase-like (PK-like)"/>
    <property type="match status" value="1"/>
</dbReference>
<dbReference type="EMBL" id="JAEHOD010000017">
    <property type="protein sequence ID" value="KAG2448511.1"/>
    <property type="molecule type" value="Genomic_DNA"/>
</dbReference>
<dbReference type="InterPro" id="IPR011009">
    <property type="entry name" value="Kinase-like_dom_sf"/>
</dbReference>
<reference evidence="11" key="1">
    <citation type="journal article" date="2020" name="bioRxiv">
        <title>Comparative genomics of Chlamydomonas.</title>
        <authorList>
            <person name="Craig R.J."/>
            <person name="Hasan A.R."/>
            <person name="Ness R.W."/>
            <person name="Keightley P.D."/>
        </authorList>
    </citation>
    <scope>NUCLEOTIDE SEQUENCE</scope>
    <source>
        <strain evidence="11">CCAP 11/173</strain>
    </source>
</reference>
<evidence type="ECO:0000256" key="5">
    <source>
        <dbReference type="ARBA" id="ARBA00022777"/>
    </source>
</evidence>
<keyword evidence="12" id="KW-1185">Reference proteome</keyword>
<dbReference type="GO" id="GO:0005524">
    <property type="term" value="F:ATP binding"/>
    <property type="evidence" value="ECO:0007669"/>
    <property type="project" value="UniProtKB-KW"/>
</dbReference>
<dbReference type="Gene3D" id="1.10.510.10">
    <property type="entry name" value="Transferase(Phosphotransferase) domain 1"/>
    <property type="match status" value="1"/>
</dbReference>
<dbReference type="Pfam" id="PF12202">
    <property type="entry name" value="OSR1_C"/>
    <property type="match status" value="1"/>
</dbReference>
<comment type="catalytic activity">
    <reaction evidence="7">
        <text>L-threonyl-[protein] + ATP = O-phospho-L-threonyl-[protein] + ADP + H(+)</text>
        <dbReference type="Rhea" id="RHEA:46608"/>
        <dbReference type="Rhea" id="RHEA-COMP:11060"/>
        <dbReference type="Rhea" id="RHEA-COMP:11605"/>
        <dbReference type="ChEBI" id="CHEBI:15378"/>
        <dbReference type="ChEBI" id="CHEBI:30013"/>
        <dbReference type="ChEBI" id="CHEBI:30616"/>
        <dbReference type="ChEBI" id="CHEBI:61977"/>
        <dbReference type="ChEBI" id="CHEBI:456216"/>
        <dbReference type="EC" id="2.7.11.1"/>
    </reaction>
</comment>
<dbReference type="GO" id="GO:0004674">
    <property type="term" value="F:protein serine/threonine kinase activity"/>
    <property type="evidence" value="ECO:0007669"/>
    <property type="project" value="UniProtKB-KW"/>
</dbReference>